<dbReference type="EMBL" id="JABBJJ010000134">
    <property type="protein sequence ID" value="NMO18375.1"/>
    <property type="molecule type" value="Genomic_DNA"/>
</dbReference>
<dbReference type="AlphaFoldDB" id="A0A848LKS1"/>
<protein>
    <submittedName>
        <fullName evidence="1">Uncharacterized protein</fullName>
    </submittedName>
</protein>
<evidence type="ECO:0000313" key="1">
    <source>
        <dbReference type="EMBL" id="NMO18375.1"/>
    </source>
</evidence>
<organism evidence="1 2">
    <name type="scientific">Pyxidicoccus fallax</name>
    <dbReference type="NCBI Taxonomy" id="394095"/>
    <lineage>
        <taxon>Bacteria</taxon>
        <taxon>Pseudomonadati</taxon>
        <taxon>Myxococcota</taxon>
        <taxon>Myxococcia</taxon>
        <taxon>Myxococcales</taxon>
        <taxon>Cystobacterineae</taxon>
        <taxon>Myxococcaceae</taxon>
        <taxon>Pyxidicoccus</taxon>
    </lineage>
</organism>
<accession>A0A848LKS1</accession>
<gene>
    <name evidence="1" type="ORF">HG543_26455</name>
</gene>
<evidence type="ECO:0000313" key="2">
    <source>
        <dbReference type="Proteomes" id="UP000518300"/>
    </source>
</evidence>
<dbReference type="RefSeq" id="WP_169347644.1">
    <property type="nucleotide sequence ID" value="NZ_JABBJJ010000134.1"/>
</dbReference>
<keyword evidence="2" id="KW-1185">Reference proteome</keyword>
<reference evidence="1 2" key="1">
    <citation type="submission" date="2020-04" db="EMBL/GenBank/DDBJ databases">
        <title>Draft genome of Pyxidicoccus fallax type strain.</title>
        <authorList>
            <person name="Whitworth D.E."/>
        </authorList>
    </citation>
    <scope>NUCLEOTIDE SEQUENCE [LARGE SCALE GENOMIC DNA]</scope>
    <source>
        <strain evidence="1 2">DSM 14698</strain>
    </source>
</reference>
<sequence length="245" mass="27090">MSVQFLLTPPEGLLDVLTPARLASFRKWFVREWTDGEGPLTAQAARELQEDVREDLETYLRDIQGAVDHLREHGASALKKPLPSPFDDVAVDLLDELAEFFARGGLGADDVLMKATERSVDDKDLRAAEAVVGSACPGRTQQLWRHLVWGRAPWTELGVGIQLQREVASLGYWTRAEVRQVRDDLREHLGGPPRYKPVRAMARFTSLLQRTLSRASRGDAAAALDAVSKAVDRAGQEGSGLLVVR</sequence>
<name>A0A848LKS1_9BACT</name>
<comment type="caution">
    <text evidence="1">The sequence shown here is derived from an EMBL/GenBank/DDBJ whole genome shotgun (WGS) entry which is preliminary data.</text>
</comment>
<dbReference type="Proteomes" id="UP000518300">
    <property type="component" value="Unassembled WGS sequence"/>
</dbReference>
<proteinExistence type="predicted"/>